<proteinExistence type="inferred from homology"/>
<evidence type="ECO:0000256" key="2">
    <source>
        <dbReference type="ARBA" id="ARBA00022692"/>
    </source>
</evidence>
<evidence type="ECO:0000256" key="6">
    <source>
        <dbReference type="SAM" id="Phobius"/>
    </source>
</evidence>
<dbReference type="InterPro" id="IPR051415">
    <property type="entry name" value="LAAT-1"/>
</dbReference>
<evidence type="ECO:0000256" key="5">
    <source>
        <dbReference type="ARBA" id="ARBA00038039"/>
    </source>
</evidence>
<evidence type="ECO:0000256" key="4">
    <source>
        <dbReference type="ARBA" id="ARBA00023136"/>
    </source>
</evidence>
<evidence type="ECO:0000256" key="1">
    <source>
        <dbReference type="ARBA" id="ARBA00004141"/>
    </source>
</evidence>
<feature type="transmembrane region" description="Helical" evidence="6">
    <location>
        <begin position="306"/>
        <end position="327"/>
    </location>
</feature>
<keyword evidence="2 6" id="KW-0812">Transmembrane</keyword>
<evidence type="ECO:0000313" key="8">
    <source>
        <dbReference type="Proteomes" id="UP001164746"/>
    </source>
</evidence>
<keyword evidence="8" id="KW-1185">Reference proteome</keyword>
<organism evidence="7 8">
    <name type="scientific">Mya arenaria</name>
    <name type="common">Soft-shell clam</name>
    <dbReference type="NCBI Taxonomy" id="6604"/>
    <lineage>
        <taxon>Eukaryota</taxon>
        <taxon>Metazoa</taxon>
        <taxon>Spiralia</taxon>
        <taxon>Lophotrochozoa</taxon>
        <taxon>Mollusca</taxon>
        <taxon>Bivalvia</taxon>
        <taxon>Autobranchia</taxon>
        <taxon>Heteroconchia</taxon>
        <taxon>Euheterodonta</taxon>
        <taxon>Imparidentia</taxon>
        <taxon>Neoheterodontei</taxon>
        <taxon>Myida</taxon>
        <taxon>Myoidea</taxon>
        <taxon>Myidae</taxon>
        <taxon>Mya</taxon>
    </lineage>
</organism>
<keyword evidence="4 6" id="KW-0472">Membrane</keyword>
<evidence type="ECO:0000313" key="7">
    <source>
        <dbReference type="EMBL" id="WAR19760.1"/>
    </source>
</evidence>
<feature type="transmembrane region" description="Helical" evidence="6">
    <location>
        <begin position="27"/>
        <end position="49"/>
    </location>
</feature>
<keyword evidence="3 6" id="KW-1133">Transmembrane helix</keyword>
<feature type="transmembrane region" description="Helical" evidence="6">
    <location>
        <begin position="119"/>
        <end position="139"/>
    </location>
</feature>
<gene>
    <name evidence="7" type="ORF">MAR_001598</name>
</gene>
<reference evidence="7" key="1">
    <citation type="submission" date="2022-11" db="EMBL/GenBank/DDBJ databases">
        <title>Centuries of genome instability and evolution in soft-shell clam transmissible cancer (bioRxiv).</title>
        <authorList>
            <person name="Hart S.F.M."/>
            <person name="Yonemitsu M.A."/>
            <person name="Giersch R.M."/>
            <person name="Beal B.F."/>
            <person name="Arriagada G."/>
            <person name="Davis B.W."/>
            <person name="Ostrander E.A."/>
            <person name="Goff S.P."/>
            <person name="Metzger M.J."/>
        </authorList>
    </citation>
    <scope>NUCLEOTIDE SEQUENCE</scope>
    <source>
        <strain evidence="7">MELC-2E11</strain>
        <tissue evidence="7">Siphon/mantle</tissue>
    </source>
</reference>
<dbReference type="PANTHER" id="PTHR16201">
    <property type="entry name" value="SEVEN TRANSMEMBRANE PROTEIN 1-RELATED"/>
    <property type="match status" value="1"/>
</dbReference>
<dbReference type="Proteomes" id="UP001164746">
    <property type="component" value="Chromosome 11"/>
</dbReference>
<feature type="non-terminal residue" evidence="7">
    <location>
        <position position="1"/>
    </location>
</feature>
<comment type="subcellular location">
    <subcellularLocation>
        <location evidence="1">Membrane</location>
        <topology evidence="1">Multi-pass membrane protein</topology>
    </subcellularLocation>
</comment>
<feature type="transmembrane region" description="Helical" evidence="6">
    <location>
        <begin position="199"/>
        <end position="223"/>
    </location>
</feature>
<dbReference type="Pfam" id="PF04193">
    <property type="entry name" value="PQ-loop"/>
    <property type="match status" value="2"/>
</dbReference>
<dbReference type="PANTHER" id="PTHR16201:SF37">
    <property type="entry name" value="PQ-LOOP REPEAT-CONTAINING PROTEIN"/>
    <property type="match status" value="1"/>
</dbReference>
<comment type="similarity">
    <text evidence="5">Belongs to the laat-1 family.</text>
</comment>
<feature type="transmembrane region" description="Helical" evidence="6">
    <location>
        <begin position="280"/>
        <end position="300"/>
    </location>
</feature>
<accession>A0ABY7FC62</accession>
<feature type="transmembrane region" description="Helical" evidence="6">
    <location>
        <begin position="94"/>
        <end position="112"/>
    </location>
</feature>
<protein>
    <submittedName>
        <fullName evidence="7">Uncharacterized protein</fullName>
    </submittedName>
</protein>
<dbReference type="Gene3D" id="1.20.1280.290">
    <property type="match status" value="1"/>
</dbReference>
<evidence type="ECO:0000256" key="3">
    <source>
        <dbReference type="ARBA" id="ARBA00022989"/>
    </source>
</evidence>
<name>A0ABY7FC62_MYAAR</name>
<dbReference type="SMART" id="SM00679">
    <property type="entry name" value="CTNS"/>
    <property type="match status" value="2"/>
</dbReference>
<sequence length="336" mass="38005">MSTENNATEGWILEQNCRPEWPRWTCLTANVCGLCSTAIWFIVLLPQVWKNFQRRSVRGLSVLWATANFTASLINLFFVFLYIQVPLYSQISSVYSPILEITLLVQFWMYGTQNRKEKIFYAAGCLLLWVAVVAVEIIFHLEDFVEYAAIALWSIETFPQVILNMKLQSTSGQATSSVVIAMVGKTTDFLSTNGLVMPLQYVIMCYFSTSVAYVNGIQVAYYYGNDFLLQDRKLQSDIRIDSMTARNVNGTPKTGMEKANEVNNMSDTNDNIKSNSFENVARATSICILFVLLAGCVVGFCFNLQSFFGLFGPIFILSVLVAAKFYINFCNRKSYK</sequence>
<dbReference type="EMBL" id="CP111022">
    <property type="protein sequence ID" value="WAR19760.1"/>
    <property type="molecule type" value="Genomic_DNA"/>
</dbReference>
<feature type="transmembrane region" description="Helical" evidence="6">
    <location>
        <begin position="61"/>
        <end position="82"/>
    </location>
</feature>
<dbReference type="InterPro" id="IPR006603">
    <property type="entry name" value="PQ-loop_rpt"/>
</dbReference>